<evidence type="ECO:0000256" key="5">
    <source>
        <dbReference type="ARBA" id="ARBA00023163"/>
    </source>
</evidence>
<dbReference type="NCBIfam" id="TIGR02983">
    <property type="entry name" value="SigE-fam_strep"/>
    <property type="match status" value="1"/>
</dbReference>
<proteinExistence type="inferred from homology"/>
<dbReference type="InterPro" id="IPR013325">
    <property type="entry name" value="RNA_pol_sigma_r2"/>
</dbReference>
<gene>
    <name evidence="9" type="ORF">OG288_41660</name>
</gene>
<evidence type="ECO:0000256" key="2">
    <source>
        <dbReference type="ARBA" id="ARBA00023015"/>
    </source>
</evidence>
<dbReference type="PANTHER" id="PTHR43133">
    <property type="entry name" value="RNA POLYMERASE ECF-TYPE SIGMA FACTO"/>
    <property type="match status" value="1"/>
</dbReference>
<name>A0ABZ1JW06_9ACTN</name>
<evidence type="ECO:0000259" key="8">
    <source>
        <dbReference type="Pfam" id="PF08281"/>
    </source>
</evidence>
<keyword evidence="4" id="KW-0238">DNA-binding</keyword>
<evidence type="ECO:0000313" key="10">
    <source>
        <dbReference type="Proteomes" id="UP001432166"/>
    </source>
</evidence>
<feature type="region of interest" description="Disordered" evidence="6">
    <location>
        <begin position="166"/>
        <end position="193"/>
    </location>
</feature>
<keyword evidence="10" id="KW-1185">Reference proteome</keyword>
<evidence type="ECO:0000313" key="9">
    <source>
        <dbReference type="EMBL" id="WTP54264.1"/>
    </source>
</evidence>
<protein>
    <submittedName>
        <fullName evidence="9">SigE family RNA polymerase sigma factor</fullName>
    </submittedName>
</protein>
<evidence type="ECO:0000256" key="3">
    <source>
        <dbReference type="ARBA" id="ARBA00023082"/>
    </source>
</evidence>
<dbReference type="InterPro" id="IPR013324">
    <property type="entry name" value="RNA_pol_sigma_r3/r4-like"/>
</dbReference>
<dbReference type="Gene3D" id="1.10.1740.10">
    <property type="match status" value="1"/>
</dbReference>
<dbReference type="SUPFAM" id="SSF88659">
    <property type="entry name" value="Sigma3 and sigma4 domains of RNA polymerase sigma factors"/>
    <property type="match status" value="1"/>
</dbReference>
<dbReference type="CDD" id="cd06171">
    <property type="entry name" value="Sigma70_r4"/>
    <property type="match status" value="1"/>
</dbReference>
<evidence type="ECO:0000256" key="1">
    <source>
        <dbReference type="ARBA" id="ARBA00010641"/>
    </source>
</evidence>
<dbReference type="Gene3D" id="1.10.10.10">
    <property type="entry name" value="Winged helix-like DNA-binding domain superfamily/Winged helix DNA-binding domain"/>
    <property type="match status" value="1"/>
</dbReference>
<dbReference type="PANTHER" id="PTHR43133:SF50">
    <property type="entry name" value="ECF RNA POLYMERASE SIGMA FACTOR SIGM"/>
    <property type="match status" value="1"/>
</dbReference>
<dbReference type="EMBL" id="CP108133">
    <property type="protein sequence ID" value="WTP54264.1"/>
    <property type="molecule type" value="Genomic_DNA"/>
</dbReference>
<dbReference type="InterPro" id="IPR014325">
    <property type="entry name" value="RNA_pol_sigma-E_actinobac"/>
</dbReference>
<accession>A0ABZ1JW06</accession>
<feature type="domain" description="RNA polymerase sigma-70 region 2" evidence="7">
    <location>
        <begin position="20"/>
        <end position="75"/>
    </location>
</feature>
<keyword evidence="2" id="KW-0805">Transcription regulation</keyword>
<dbReference type="InterPro" id="IPR013249">
    <property type="entry name" value="RNA_pol_sigma70_r4_t2"/>
</dbReference>
<evidence type="ECO:0000259" key="7">
    <source>
        <dbReference type="Pfam" id="PF04542"/>
    </source>
</evidence>
<sequence>MDPQDHERFRDYVESRWSTLLRLANLLTGGDRHEAEDLVQTALMKALSRWRHIEDPEGYVRKVMYRQQISRWRLRRPHREPTFATPPADFGVADGTSAADLRITVGRALARLTPRQRTMLVLRYFEDLSETEVAAALGCSVGTVRSTTHRSLARLRRLAPELNTSELDTSELDTPERAAAVVPSSNLPKGAHT</sequence>
<dbReference type="Proteomes" id="UP001432166">
    <property type="component" value="Chromosome"/>
</dbReference>
<keyword evidence="5" id="KW-0804">Transcription</keyword>
<evidence type="ECO:0000256" key="4">
    <source>
        <dbReference type="ARBA" id="ARBA00023125"/>
    </source>
</evidence>
<dbReference type="InterPro" id="IPR039425">
    <property type="entry name" value="RNA_pol_sigma-70-like"/>
</dbReference>
<dbReference type="Pfam" id="PF08281">
    <property type="entry name" value="Sigma70_r4_2"/>
    <property type="match status" value="1"/>
</dbReference>
<dbReference type="InterPro" id="IPR014284">
    <property type="entry name" value="RNA_pol_sigma-70_dom"/>
</dbReference>
<dbReference type="RefSeq" id="WP_328939665.1">
    <property type="nucleotide sequence ID" value="NZ_CP108133.1"/>
</dbReference>
<evidence type="ECO:0000256" key="6">
    <source>
        <dbReference type="SAM" id="MobiDB-lite"/>
    </source>
</evidence>
<reference evidence="9" key="1">
    <citation type="submission" date="2022-10" db="EMBL/GenBank/DDBJ databases">
        <title>The complete genomes of actinobacterial strains from the NBC collection.</title>
        <authorList>
            <person name="Joergensen T.S."/>
            <person name="Alvarez Arevalo M."/>
            <person name="Sterndorff E.B."/>
            <person name="Faurdal D."/>
            <person name="Vuksanovic O."/>
            <person name="Mourched A.-S."/>
            <person name="Charusanti P."/>
            <person name="Shaw S."/>
            <person name="Blin K."/>
            <person name="Weber T."/>
        </authorList>
    </citation>
    <scope>NUCLEOTIDE SEQUENCE</scope>
    <source>
        <strain evidence="9">NBC_00189</strain>
    </source>
</reference>
<dbReference type="SUPFAM" id="SSF88946">
    <property type="entry name" value="Sigma2 domain of RNA polymerase sigma factors"/>
    <property type="match status" value="1"/>
</dbReference>
<feature type="domain" description="RNA polymerase sigma factor 70 region 4 type 2" evidence="8">
    <location>
        <begin position="105"/>
        <end position="155"/>
    </location>
</feature>
<dbReference type="InterPro" id="IPR007627">
    <property type="entry name" value="RNA_pol_sigma70_r2"/>
</dbReference>
<organism evidence="9 10">
    <name type="scientific">Streptomyces tauricus</name>
    <dbReference type="NCBI Taxonomy" id="68274"/>
    <lineage>
        <taxon>Bacteria</taxon>
        <taxon>Bacillati</taxon>
        <taxon>Actinomycetota</taxon>
        <taxon>Actinomycetes</taxon>
        <taxon>Kitasatosporales</taxon>
        <taxon>Streptomycetaceae</taxon>
        <taxon>Streptomyces</taxon>
        <taxon>Streptomyces aurantiacus group</taxon>
    </lineage>
</organism>
<dbReference type="Pfam" id="PF04542">
    <property type="entry name" value="Sigma70_r2"/>
    <property type="match status" value="1"/>
</dbReference>
<dbReference type="NCBIfam" id="TIGR02937">
    <property type="entry name" value="sigma70-ECF"/>
    <property type="match status" value="1"/>
</dbReference>
<dbReference type="InterPro" id="IPR036388">
    <property type="entry name" value="WH-like_DNA-bd_sf"/>
</dbReference>
<comment type="similarity">
    <text evidence="1">Belongs to the sigma-70 factor family. ECF subfamily.</text>
</comment>
<keyword evidence="3" id="KW-0731">Sigma factor</keyword>